<proteinExistence type="predicted"/>
<evidence type="ECO:0000313" key="2">
    <source>
        <dbReference type="EMBL" id="MQY06130.1"/>
    </source>
</evidence>
<organism evidence="2 3">
    <name type="scientific">Actinomadura macrotermitis</name>
    <dbReference type="NCBI Taxonomy" id="2585200"/>
    <lineage>
        <taxon>Bacteria</taxon>
        <taxon>Bacillati</taxon>
        <taxon>Actinomycetota</taxon>
        <taxon>Actinomycetes</taxon>
        <taxon>Streptosporangiales</taxon>
        <taxon>Thermomonosporaceae</taxon>
        <taxon>Actinomadura</taxon>
    </lineage>
</organism>
<protein>
    <submittedName>
        <fullName evidence="2">Uncharacterized protein</fullName>
    </submittedName>
</protein>
<dbReference type="Proteomes" id="UP000487268">
    <property type="component" value="Unassembled WGS sequence"/>
</dbReference>
<evidence type="ECO:0000313" key="3">
    <source>
        <dbReference type="Proteomes" id="UP000487268"/>
    </source>
</evidence>
<accession>A0A7K0BY61</accession>
<comment type="caution">
    <text evidence="2">The sequence shown here is derived from an EMBL/GenBank/DDBJ whole genome shotgun (WGS) entry which is preliminary data.</text>
</comment>
<feature type="compositionally biased region" description="Polar residues" evidence="1">
    <location>
        <begin position="84"/>
        <end position="99"/>
    </location>
</feature>
<keyword evidence="3" id="KW-1185">Reference proteome</keyword>
<feature type="region of interest" description="Disordered" evidence="1">
    <location>
        <begin position="70"/>
        <end position="108"/>
    </location>
</feature>
<reference evidence="2 3" key="1">
    <citation type="submission" date="2019-10" db="EMBL/GenBank/DDBJ databases">
        <title>Actinomadura rubteroloni sp. nov. and Actinomadura macrotermitis sp. nov., isolated from the gut of fungus growing-termite Macrotermes natalensis.</title>
        <authorList>
            <person name="Benndorf R."/>
            <person name="Martin K."/>
            <person name="Kuefner M."/>
            <person name="De Beer W."/>
            <person name="Kaster A.-K."/>
            <person name="Vollmers J."/>
            <person name="Poulsen M."/>
            <person name="Beemelmanns C."/>
        </authorList>
    </citation>
    <scope>NUCLEOTIDE SEQUENCE [LARGE SCALE GENOMIC DNA]</scope>
    <source>
        <strain evidence="2 3">RB68</strain>
    </source>
</reference>
<gene>
    <name evidence="2" type="ORF">ACRB68_42110</name>
</gene>
<sequence>MTPAEVAARLDARWPEWAVSFGASSHQFVAMYVGSALLPEGLETMIASQSPERIEAWMATVQAASWRARGMPRSPLPDLRAAQMPTTARQEASTPQAETFKSAGRWVA</sequence>
<dbReference type="EMBL" id="WEGH01000002">
    <property type="protein sequence ID" value="MQY06130.1"/>
    <property type="molecule type" value="Genomic_DNA"/>
</dbReference>
<name>A0A7K0BY61_9ACTN</name>
<dbReference type="RefSeq" id="WP_153534565.1">
    <property type="nucleotide sequence ID" value="NZ_WEGH01000002.1"/>
</dbReference>
<evidence type="ECO:0000256" key="1">
    <source>
        <dbReference type="SAM" id="MobiDB-lite"/>
    </source>
</evidence>
<dbReference type="AlphaFoldDB" id="A0A7K0BY61"/>
<dbReference type="OrthoDB" id="3542573at2"/>